<feature type="region of interest" description="Disordered" evidence="1">
    <location>
        <begin position="323"/>
        <end position="343"/>
    </location>
</feature>
<feature type="region of interest" description="Disordered" evidence="1">
    <location>
        <begin position="65"/>
        <end position="104"/>
    </location>
</feature>
<protein>
    <submittedName>
        <fullName evidence="2">Uncharacterized protein</fullName>
    </submittedName>
</protein>
<dbReference type="AlphaFoldDB" id="A0AAN6VWM6"/>
<feature type="region of interest" description="Disordered" evidence="1">
    <location>
        <begin position="180"/>
        <end position="199"/>
    </location>
</feature>
<sequence>MTNMDLDNHHPTIPLDDAPIIRLTEHALRQHTLEEMRRNGIPSEDLSERQCSLRDSVFERVEAERKANGEEFAWPEPTSSRRSAPQMPNSESERKGQEETEKMMSEPLEHDLATFREPSSPPTTVCTGNWKREQEYEDLQRELREATKRDLNIHPYKHKPLSNSQDFLSEPGAARQQLACDNTEPYNPPKAGNSEFLSDLPPHTVVDGFGELGVYMSQASYMISLGGSALPDLKYGIIIVPAGDESLLFTGYGDHADKPADFRAEIYAKSREVRKQVFDEEMKMCGSYVPRTTRRGGHMFRLPPMEEPEKLFYAQRVRERRAKHRELHGTRRSSDVGSQLSDGAEAEAGAVSFSEQYHVRSPGSNSSQMYIHGDSIALPPSAGVVDGLRRLFAQQLQQQEKPGGGPGHELYHPDKLNELAQFLWKLADGNVRENPGLDKEVWKRLHEVGASASVAAEEDIPADHGMDNNDTTKSVE</sequence>
<gene>
    <name evidence="2" type="ORF">QBC36DRAFT_341407</name>
</gene>
<feature type="region of interest" description="Disordered" evidence="1">
    <location>
        <begin position="453"/>
        <end position="476"/>
    </location>
</feature>
<reference evidence="2" key="1">
    <citation type="journal article" date="2023" name="Mol. Phylogenet. Evol.">
        <title>Genome-scale phylogeny and comparative genomics of the fungal order Sordariales.</title>
        <authorList>
            <person name="Hensen N."/>
            <person name="Bonometti L."/>
            <person name="Westerberg I."/>
            <person name="Brannstrom I.O."/>
            <person name="Guillou S."/>
            <person name="Cros-Aarteil S."/>
            <person name="Calhoun S."/>
            <person name="Haridas S."/>
            <person name="Kuo A."/>
            <person name="Mondo S."/>
            <person name="Pangilinan J."/>
            <person name="Riley R."/>
            <person name="LaButti K."/>
            <person name="Andreopoulos B."/>
            <person name="Lipzen A."/>
            <person name="Chen C."/>
            <person name="Yan M."/>
            <person name="Daum C."/>
            <person name="Ng V."/>
            <person name="Clum A."/>
            <person name="Steindorff A."/>
            <person name="Ohm R.A."/>
            <person name="Martin F."/>
            <person name="Silar P."/>
            <person name="Natvig D.O."/>
            <person name="Lalanne C."/>
            <person name="Gautier V."/>
            <person name="Ament-Velasquez S.L."/>
            <person name="Kruys A."/>
            <person name="Hutchinson M.I."/>
            <person name="Powell A.J."/>
            <person name="Barry K."/>
            <person name="Miller A.N."/>
            <person name="Grigoriev I.V."/>
            <person name="Debuchy R."/>
            <person name="Gladieux P."/>
            <person name="Hiltunen Thoren M."/>
            <person name="Johannesson H."/>
        </authorList>
    </citation>
    <scope>NUCLEOTIDE SEQUENCE</scope>
    <source>
        <strain evidence="2">CBS 892.96</strain>
    </source>
</reference>
<dbReference type="Proteomes" id="UP001302321">
    <property type="component" value="Unassembled WGS sequence"/>
</dbReference>
<comment type="caution">
    <text evidence="2">The sequence shown here is derived from an EMBL/GenBank/DDBJ whole genome shotgun (WGS) entry which is preliminary data.</text>
</comment>
<evidence type="ECO:0000313" key="3">
    <source>
        <dbReference type="Proteomes" id="UP001302321"/>
    </source>
</evidence>
<name>A0AAN6VWM6_9PEZI</name>
<keyword evidence="3" id="KW-1185">Reference proteome</keyword>
<accession>A0AAN6VWM6</accession>
<feature type="compositionally biased region" description="Polar residues" evidence="1">
    <location>
        <begin position="77"/>
        <end position="90"/>
    </location>
</feature>
<organism evidence="2 3">
    <name type="scientific">Triangularia setosa</name>
    <dbReference type="NCBI Taxonomy" id="2587417"/>
    <lineage>
        <taxon>Eukaryota</taxon>
        <taxon>Fungi</taxon>
        <taxon>Dikarya</taxon>
        <taxon>Ascomycota</taxon>
        <taxon>Pezizomycotina</taxon>
        <taxon>Sordariomycetes</taxon>
        <taxon>Sordariomycetidae</taxon>
        <taxon>Sordariales</taxon>
        <taxon>Podosporaceae</taxon>
        <taxon>Triangularia</taxon>
    </lineage>
</organism>
<evidence type="ECO:0000256" key="1">
    <source>
        <dbReference type="SAM" id="MobiDB-lite"/>
    </source>
</evidence>
<feature type="compositionally biased region" description="Basic and acidic residues" evidence="1">
    <location>
        <begin position="91"/>
        <end position="104"/>
    </location>
</feature>
<reference evidence="2" key="2">
    <citation type="submission" date="2023-05" db="EMBL/GenBank/DDBJ databases">
        <authorList>
            <consortium name="Lawrence Berkeley National Laboratory"/>
            <person name="Steindorff A."/>
            <person name="Hensen N."/>
            <person name="Bonometti L."/>
            <person name="Westerberg I."/>
            <person name="Brannstrom I.O."/>
            <person name="Guillou S."/>
            <person name="Cros-Aarteil S."/>
            <person name="Calhoun S."/>
            <person name="Haridas S."/>
            <person name="Kuo A."/>
            <person name="Mondo S."/>
            <person name="Pangilinan J."/>
            <person name="Riley R."/>
            <person name="Labutti K."/>
            <person name="Andreopoulos B."/>
            <person name="Lipzen A."/>
            <person name="Chen C."/>
            <person name="Yanf M."/>
            <person name="Daum C."/>
            <person name="Ng V."/>
            <person name="Clum A."/>
            <person name="Ohm R."/>
            <person name="Martin F."/>
            <person name="Silar P."/>
            <person name="Natvig D."/>
            <person name="Lalanne C."/>
            <person name="Gautier V."/>
            <person name="Ament-Velasquez S.L."/>
            <person name="Kruys A."/>
            <person name="Hutchinson M.I."/>
            <person name="Powell A.J."/>
            <person name="Barry K."/>
            <person name="Miller A.N."/>
            <person name="Grigoriev I.V."/>
            <person name="Debuchy R."/>
            <person name="Gladieux P."/>
            <person name="Thoren M.H."/>
            <person name="Johannesson H."/>
        </authorList>
    </citation>
    <scope>NUCLEOTIDE SEQUENCE</scope>
    <source>
        <strain evidence="2">CBS 892.96</strain>
    </source>
</reference>
<proteinExistence type="predicted"/>
<evidence type="ECO:0000313" key="2">
    <source>
        <dbReference type="EMBL" id="KAK4170720.1"/>
    </source>
</evidence>
<dbReference type="EMBL" id="MU866810">
    <property type="protein sequence ID" value="KAK4170720.1"/>
    <property type="molecule type" value="Genomic_DNA"/>
</dbReference>